<dbReference type="Proteomes" id="UP000541444">
    <property type="component" value="Unassembled WGS sequence"/>
</dbReference>
<proteinExistence type="predicted"/>
<evidence type="ECO:0000313" key="1">
    <source>
        <dbReference type="EMBL" id="KAF6171910.1"/>
    </source>
</evidence>
<comment type="caution">
    <text evidence="1">The sequence shown here is derived from an EMBL/GenBank/DDBJ whole genome shotgun (WGS) entry which is preliminary data.</text>
</comment>
<evidence type="ECO:0000313" key="2">
    <source>
        <dbReference type="Proteomes" id="UP000541444"/>
    </source>
</evidence>
<organism evidence="1 2">
    <name type="scientific">Kingdonia uniflora</name>
    <dbReference type="NCBI Taxonomy" id="39325"/>
    <lineage>
        <taxon>Eukaryota</taxon>
        <taxon>Viridiplantae</taxon>
        <taxon>Streptophyta</taxon>
        <taxon>Embryophyta</taxon>
        <taxon>Tracheophyta</taxon>
        <taxon>Spermatophyta</taxon>
        <taxon>Magnoliopsida</taxon>
        <taxon>Ranunculales</taxon>
        <taxon>Circaeasteraceae</taxon>
        <taxon>Kingdonia</taxon>
    </lineage>
</organism>
<gene>
    <name evidence="1" type="ORF">GIB67_011807</name>
</gene>
<dbReference type="InterPro" id="IPR044588">
    <property type="entry name" value="EREX-like"/>
</dbReference>
<dbReference type="EMBL" id="JACGCM010000452">
    <property type="protein sequence ID" value="KAF6171910.1"/>
    <property type="molecule type" value="Genomic_DNA"/>
</dbReference>
<accession>A0A7J7NXU3</accession>
<sequence length="191" mass="21878">MKSKADTKVLVKEVKSLRNSQTELKQELGLSFKENFELEKVLQKEKYRTEYAKNSRGKLPHECGILRHRLQECSVNFLTEEEDKFTIDSSLSNALDLLTTFDNRIGLLLAEAQLLAQDEVTSFGNDVNGDDLGTTDNKIRKILTDLFIDKARLGKQVNFVIRCALKTTITSKNFEEETPSRKTVLNMFLER</sequence>
<dbReference type="GO" id="GO:0015031">
    <property type="term" value="P:protein transport"/>
    <property type="evidence" value="ECO:0007669"/>
    <property type="project" value="InterPro"/>
</dbReference>
<name>A0A7J7NXU3_9MAGN</name>
<keyword evidence="2" id="KW-1185">Reference proteome</keyword>
<protein>
    <submittedName>
        <fullName evidence="1">Uncharacterized protein</fullName>
    </submittedName>
</protein>
<dbReference type="OrthoDB" id="76516at2759"/>
<reference evidence="1 2" key="1">
    <citation type="journal article" date="2020" name="IScience">
        <title>Genome Sequencing of the Endangered Kingdonia uniflora (Circaeasteraceae, Ranunculales) Reveals Potential Mechanisms of Evolutionary Specialization.</title>
        <authorList>
            <person name="Sun Y."/>
            <person name="Deng T."/>
            <person name="Zhang A."/>
            <person name="Moore M.J."/>
            <person name="Landis J.B."/>
            <person name="Lin N."/>
            <person name="Zhang H."/>
            <person name="Zhang X."/>
            <person name="Huang J."/>
            <person name="Zhang X."/>
            <person name="Sun H."/>
            <person name="Wang H."/>
        </authorList>
    </citation>
    <scope>NUCLEOTIDE SEQUENCE [LARGE SCALE GENOMIC DNA]</scope>
    <source>
        <strain evidence="1">TB1705</strain>
        <tissue evidence="1">Leaf</tissue>
    </source>
</reference>
<dbReference type="PANTHER" id="PTHR46856:SF1">
    <property type="entry name" value="PX DOMAIN-CONTAINING PROTEIN EREL1-RELATED"/>
    <property type="match status" value="1"/>
</dbReference>
<dbReference type="AlphaFoldDB" id="A0A7J7NXU3"/>
<dbReference type="PANTHER" id="PTHR46856">
    <property type="entry name" value="PX DOMAIN-CONTAINING PROTEIN EREL1-RELATED"/>
    <property type="match status" value="1"/>
</dbReference>